<dbReference type="HOGENOM" id="CLU_143299_1_0_0"/>
<gene>
    <name evidence="2" type="ORF">HMPREF0202_02786</name>
</gene>
<dbReference type="InterPro" id="IPR007039">
    <property type="entry name" value="TrbC/VirB2"/>
</dbReference>
<feature type="transmembrane region" description="Helical" evidence="1">
    <location>
        <begin position="66"/>
        <end position="87"/>
    </location>
</feature>
<dbReference type="Pfam" id="PF04956">
    <property type="entry name" value="TrbC"/>
    <property type="match status" value="1"/>
</dbReference>
<dbReference type="eggNOG" id="ENOG502ZK9G">
    <property type="taxonomic scope" value="Bacteria"/>
</dbReference>
<organism evidence="2 3">
    <name type="scientific">Cetobacterium somerae ATCC BAA-474</name>
    <dbReference type="NCBI Taxonomy" id="1319815"/>
    <lineage>
        <taxon>Bacteria</taxon>
        <taxon>Fusobacteriati</taxon>
        <taxon>Fusobacteriota</taxon>
        <taxon>Fusobacteriia</taxon>
        <taxon>Fusobacteriales</taxon>
        <taxon>Fusobacteriaceae</taxon>
        <taxon>Cetobacterium</taxon>
    </lineage>
</organism>
<accession>U7V1X6</accession>
<evidence type="ECO:0000256" key="1">
    <source>
        <dbReference type="SAM" id="Phobius"/>
    </source>
</evidence>
<dbReference type="AlphaFoldDB" id="U7V1X6"/>
<feature type="transmembrane region" description="Helical" evidence="1">
    <location>
        <begin position="26"/>
        <end position="46"/>
    </location>
</feature>
<evidence type="ECO:0000313" key="3">
    <source>
        <dbReference type="Proteomes" id="UP000017081"/>
    </source>
</evidence>
<evidence type="ECO:0000313" key="2">
    <source>
        <dbReference type="EMBL" id="ERT65590.1"/>
    </source>
</evidence>
<comment type="caution">
    <text evidence="2">The sequence shown here is derived from an EMBL/GenBank/DDBJ whole genome shotgun (WGS) entry which is preliminary data.</text>
</comment>
<dbReference type="EMBL" id="AXZF01000166">
    <property type="protein sequence ID" value="ERT65590.1"/>
    <property type="molecule type" value="Genomic_DNA"/>
</dbReference>
<protein>
    <recommendedName>
        <fullName evidence="4">Conjugal transfer protein TrbC</fullName>
    </recommendedName>
</protein>
<sequence length="126" mass="13385">MIFLSFAFFMGFFVYKNSRRFKMKKFNGVVVGMTLYFFNSVVSFASTNADMVWEEPASVIQKSVNGPVALAVALISIAVAGLTWAFSDGGSMMGKSIKIVAALAIVGGASILVSNVFNITGGVTFG</sequence>
<keyword evidence="1" id="KW-0812">Transmembrane</keyword>
<proteinExistence type="predicted"/>
<reference evidence="2 3" key="1">
    <citation type="submission" date="2013-08" db="EMBL/GenBank/DDBJ databases">
        <authorList>
            <person name="Weinstock G."/>
            <person name="Sodergren E."/>
            <person name="Wylie T."/>
            <person name="Fulton L."/>
            <person name="Fulton R."/>
            <person name="Fronick C."/>
            <person name="O'Laughlin M."/>
            <person name="Godfrey J."/>
            <person name="Miner T."/>
            <person name="Herter B."/>
            <person name="Appelbaum E."/>
            <person name="Cordes M."/>
            <person name="Lek S."/>
            <person name="Wollam A."/>
            <person name="Pepin K.H."/>
            <person name="Palsikar V.B."/>
            <person name="Mitreva M."/>
            <person name="Wilson R.K."/>
        </authorList>
    </citation>
    <scope>NUCLEOTIDE SEQUENCE [LARGE SCALE GENOMIC DNA]</scope>
    <source>
        <strain evidence="2 3">ATCC BAA-474</strain>
    </source>
</reference>
<keyword evidence="1" id="KW-1133">Transmembrane helix</keyword>
<keyword evidence="3" id="KW-1185">Reference proteome</keyword>
<dbReference type="Proteomes" id="UP000017081">
    <property type="component" value="Unassembled WGS sequence"/>
</dbReference>
<dbReference type="STRING" id="1319815.HMPREF0202_02786"/>
<feature type="transmembrane region" description="Helical" evidence="1">
    <location>
        <begin position="99"/>
        <end position="117"/>
    </location>
</feature>
<evidence type="ECO:0008006" key="4">
    <source>
        <dbReference type="Google" id="ProtNLM"/>
    </source>
</evidence>
<name>U7V1X6_9FUSO</name>
<keyword evidence="1" id="KW-0472">Membrane</keyword>